<dbReference type="Gene3D" id="3.30.70.1820">
    <property type="entry name" value="L1 transposable element, RRM domain"/>
    <property type="match status" value="1"/>
</dbReference>
<comment type="caution">
    <text evidence="2">The sequence shown here is derived from an EMBL/GenBank/DDBJ whole genome shotgun (WGS) entry which is preliminary data.</text>
</comment>
<evidence type="ECO:0000313" key="2">
    <source>
        <dbReference type="EMBL" id="KAJ1151304.1"/>
    </source>
</evidence>
<protein>
    <submittedName>
        <fullName evidence="2">Uncharacterized protein</fullName>
    </submittedName>
</protein>
<evidence type="ECO:0000313" key="3">
    <source>
        <dbReference type="Proteomes" id="UP001066276"/>
    </source>
</evidence>
<name>A0AAV7RES5_PLEWA</name>
<dbReference type="Proteomes" id="UP001066276">
    <property type="component" value="Chromosome 5"/>
</dbReference>
<dbReference type="EMBL" id="JANPWB010000009">
    <property type="protein sequence ID" value="KAJ1151304.1"/>
    <property type="molecule type" value="Genomic_DNA"/>
</dbReference>
<organism evidence="2 3">
    <name type="scientific">Pleurodeles waltl</name>
    <name type="common">Iberian ribbed newt</name>
    <dbReference type="NCBI Taxonomy" id="8319"/>
    <lineage>
        <taxon>Eukaryota</taxon>
        <taxon>Metazoa</taxon>
        <taxon>Chordata</taxon>
        <taxon>Craniata</taxon>
        <taxon>Vertebrata</taxon>
        <taxon>Euteleostomi</taxon>
        <taxon>Amphibia</taxon>
        <taxon>Batrachia</taxon>
        <taxon>Caudata</taxon>
        <taxon>Salamandroidea</taxon>
        <taxon>Salamandridae</taxon>
        <taxon>Pleurodelinae</taxon>
        <taxon>Pleurodeles</taxon>
    </lineage>
</organism>
<sequence length="115" mass="13138">MDTLAQRTQILENQVVQLNETVEKHANNIEALRITGNQNAEHLEVLENNARRSNIKIMNVPEGVEGDNIKMFVVGLLSQCGVWEGSEDLLSQDIQRVHRDPFRKSPIQLSQEGYW</sequence>
<feature type="coiled-coil region" evidence="1">
    <location>
        <begin position="1"/>
        <end position="35"/>
    </location>
</feature>
<gene>
    <name evidence="2" type="ORF">NDU88_004087</name>
</gene>
<proteinExistence type="predicted"/>
<evidence type="ECO:0000256" key="1">
    <source>
        <dbReference type="SAM" id="Coils"/>
    </source>
</evidence>
<reference evidence="2" key="1">
    <citation type="journal article" date="2022" name="bioRxiv">
        <title>Sequencing and chromosome-scale assembly of the giantPleurodeles waltlgenome.</title>
        <authorList>
            <person name="Brown T."/>
            <person name="Elewa A."/>
            <person name="Iarovenko S."/>
            <person name="Subramanian E."/>
            <person name="Araus A.J."/>
            <person name="Petzold A."/>
            <person name="Susuki M."/>
            <person name="Suzuki K.-i.T."/>
            <person name="Hayashi T."/>
            <person name="Toyoda A."/>
            <person name="Oliveira C."/>
            <person name="Osipova E."/>
            <person name="Leigh N.D."/>
            <person name="Simon A."/>
            <person name="Yun M.H."/>
        </authorList>
    </citation>
    <scope>NUCLEOTIDE SEQUENCE</scope>
    <source>
        <strain evidence="2">20211129_DDA</strain>
        <tissue evidence="2">Liver</tissue>
    </source>
</reference>
<keyword evidence="1" id="KW-0175">Coiled coil</keyword>
<dbReference type="AlphaFoldDB" id="A0AAV7RES5"/>
<accession>A0AAV7RES5</accession>
<keyword evidence="3" id="KW-1185">Reference proteome</keyword>